<dbReference type="Proteomes" id="UP000184758">
    <property type="component" value="Unassembled WGS sequence"/>
</dbReference>
<dbReference type="RefSeq" id="WP_034545908.1">
    <property type="nucleotide sequence ID" value="NZ_FSRN01000001.1"/>
</dbReference>
<keyword evidence="3" id="KW-1185">Reference proteome</keyword>
<keyword evidence="1" id="KW-0175">Coiled coil</keyword>
<gene>
    <name evidence="2" type="ORF">SAMN05878443_2111</name>
</gene>
<dbReference type="AlphaFoldDB" id="A0A1N6HW09"/>
<evidence type="ECO:0000313" key="2">
    <source>
        <dbReference type="EMBL" id="SIO23805.1"/>
    </source>
</evidence>
<dbReference type="EMBL" id="FSRN01000001">
    <property type="protein sequence ID" value="SIO23805.1"/>
    <property type="molecule type" value="Genomic_DNA"/>
</dbReference>
<accession>A0A1N6HW09</accession>
<reference evidence="3" key="1">
    <citation type="submission" date="2016-11" db="EMBL/GenBank/DDBJ databases">
        <authorList>
            <person name="Varghese N."/>
            <person name="Submissions S."/>
        </authorList>
    </citation>
    <scope>NUCLEOTIDE SEQUENCE [LARGE SCALE GENOMIC DNA]</scope>
    <source>
        <strain evidence="3">313</strain>
    </source>
</reference>
<feature type="coiled-coil region" evidence="1">
    <location>
        <begin position="27"/>
        <end position="54"/>
    </location>
</feature>
<evidence type="ECO:0000256" key="1">
    <source>
        <dbReference type="SAM" id="Coils"/>
    </source>
</evidence>
<name>A0A1N6HW09_9LACT</name>
<sequence length="62" mass="7128">MNTSYIFTTKRELIETARHKAKVSTINEELICQLNEKDAHIAELEETLIEMSDRSAVMESSQ</sequence>
<organism evidence="2 3">
    <name type="scientific">Carnobacterium alterfunditum</name>
    <dbReference type="NCBI Taxonomy" id="28230"/>
    <lineage>
        <taxon>Bacteria</taxon>
        <taxon>Bacillati</taxon>
        <taxon>Bacillota</taxon>
        <taxon>Bacilli</taxon>
        <taxon>Lactobacillales</taxon>
        <taxon>Carnobacteriaceae</taxon>
        <taxon>Carnobacterium</taxon>
    </lineage>
</organism>
<evidence type="ECO:0000313" key="3">
    <source>
        <dbReference type="Proteomes" id="UP000184758"/>
    </source>
</evidence>
<protein>
    <submittedName>
        <fullName evidence="2">Uncharacterized protein</fullName>
    </submittedName>
</protein>
<proteinExistence type="predicted"/>